<dbReference type="Proteomes" id="UP000268636">
    <property type="component" value="Unassembled WGS sequence"/>
</dbReference>
<organism evidence="1 2">
    <name type="scientific">Pseudomonas savastanoi pv. nerii</name>
    <dbReference type="NCBI Taxonomy" id="360921"/>
    <lineage>
        <taxon>Bacteria</taxon>
        <taxon>Pseudomonadati</taxon>
        <taxon>Pseudomonadota</taxon>
        <taxon>Gammaproteobacteria</taxon>
        <taxon>Pseudomonadales</taxon>
        <taxon>Pseudomonadaceae</taxon>
        <taxon>Pseudomonas</taxon>
    </lineage>
</organism>
<protein>
    <submittedName>
        <fullName evidence="1">Type III effector HopG1</fullName>
    </submittedName>
</protein>
<evidence type="ECO:0000313" key="2">
    <source>
        <dbReference type="Proteomes" id="UP000268636"/>
    </source>
</evidence>
<name>A0AB74BM94_PSESS</name>
<proteinExistence type="predicted"/>
<comment type="caution">
    <text evidence="1">The sequence shown here is derived from an EMBL/GenBank/DDBJ whole genome shotgun (WGS) entry which is preliminary data.</text>
</comment>
<dbReference type="AlphaFoldDB" id="A0AB74BM94"/>
<evidence type="ECO:0000313" key="1">
    <source>
        <dbReference type="EMBL" id="RMT79612.1"/>
    </source>
</evidence>
<reference evidence="1 2" key="1">
    <citation type="submission" date="2018-08" db="EMBL/GenBank/DDBJ databases">
        <title>Recombination of ecologically and evolutionarily significant loci maintains genetic cohesion in the Pseudomonas syringae species complex.</title>
        <authorList>
            <person name="Dillon M."/>
            <person name="Thakur S."/>
            <person name="Almeida R.N.D."/>
            <person name="Weir B.S."/>
            <person name="Guttman D.S."/>
        </authorList>
    </citation>
    <scope>NUCLEOTIDE SEQUENCE [LARGE SCALE GENOMIC DNA]</scope>
    <source>
        <strain evidence="1 2">ICMP 13786</strain>
    </source>
</reference>
<gene>
    <name evidence="1" type="ORF">ALP42_04966</name>
</gene>
<sequence>MDYRAATKEYLSDLVDTEQAHSSILKNIMCLKGELTNEEAIKKLNPEKYQKTSTLQIARPI</sequence>
<dbReference type="EMBL" id="RBTN01000079">
    <property type="protein sequence ID" value="RMT79612.1"/>
    <property type="molecule type" value="Genomic_DNA"/>
</dbReference>
<accession>A0AB74BM94</accession>